<proteinExistence type="inferred from homology"/>
<feature type="compositionally biased region" description="Polar residues" evidence="4">
    <location>
        <begin position="1607"/>
        <end position="1620"/>
    </location>
</feature>
<dbReference type="SMART" id="SM00490">
    <property type="entry name" value="HELICc"/>
    <property type="match status" value="1"/>
</dbReference>
<dbReference type="Pfam" id="PF00271">
    <property type="entry name" value="Helicase_C"/>
    <property type="match status" value="1"/>
</dbReference>
<feature type="region of interest" description="Disordered" evidence="4">
    <location>
        <begin position="87"/>
        <end position="140"/>
    </location>
</feature>
<feature type="compositionally biased region" description="Pro residues" evidence="4">
    <location>
        <begin position="1536"/>
        <end position="1545"/>
    </location>
</feature>
<dbReference type="SUPFAM" id="SSF52540">
    <property type="entry name" value="P-loop containing nucleoside triphosphate hydrolases"/>
    <property type="match status" value="1"/>
</dbReference>
<evidence type="ECO:0000313" key="6">
    <source>
        <dbReference type="EMBL" id="KAJ7016480.1"/>
    </source>
</evidence>
<feature type="compositionally biased region" description="Pro residues" evidence="4">
    <location>
        <begin position="1593"/>
        <end position="1604"/>
    </location>
</feature>
<dbReference type="EMBL" id="JARJCM010000496">
    <property type="protein sequence ID" value="KAJ7016480.1"/>
    <property type="molecule type" value="Genomic_DNA"/>
</dbReference>
<feature type="compositionally biased region" description="Pro residues" evidence="4">
    <location>
        <begin position="88"/>
        <end position="97"/>
    </location>
</feature>
<dbReference type="GO" id="GO:0005694">
    <property type="term" value="C:chromosome"/>
    <property type="evidence" value="ECO:0007669"/>
    <property type="project" value="TreeGrafter"/>
</dbReference>
<dbReference type="InterPro" id="IPR027417">
    <property type="entry name" value="P-loop_NTPase"/>
</dbReference>
<dbReference type="GO" id="GO:0043138">
    <property type="term" value="F:3'-5' DNA helicase activity"/>
    <property type="evidence" value="ECO:0007669"/>
    <property type="project" value="UniProtKB-EC"/>
</dbReference>
<dbReference type="PANTHER" id="PTHR13710:SF154">
    <property type="entry name" value="RECQ HELICASE, PUTATIVE (AFU_ORTHOLOGUE AFUA_6G14720)-RELATED"/>
    <property type="match status" value="1"/>
</dbReference>
<gene>
    <name evidence="6" type="ORF">C8F04DRAFT_1406940</name>
</gene>
<dbReference type="EC" id="5.6.2.4" evidence="3"/>
<feature type="region of interest" description="Disordered" evidence="4">
    <location>
        <begin position="1531"/>
        <end position="1666"/>
    </location>
</feature>
<reference evidence="6" key="1">
    <citation type="submission" date="2023-03" db="EMBL/GenBank/DDBJ databases">
        <title>Massive genome expansion in bonnet fungi (Mycena s.s.) driven by repeated elements and novel gene families across ecological guilds.</title>
        <authorList>
            <consortium name="Lawrence Berkeley National Laboratory"/>
            <person name="Harder C.B."/>
            <person name="Miyauchi S."/>
            <person name="Viragh M."/>
            <person name="Kuo A."/>
            <person name="Thoen E."/>
            <person name="Andreopoulos B."/>
            <person name="Lu D."/>
            <person name="Skrede I."/>
            <person name="Drula E."/>
            <person name="Henrissat B."/>
            <person name="Morin E."/>
            <person name="Kohler A."/>
            <person name="Barry K."/>
            <person name="LaButti K."/>
            <person name="Morin E."/>
            <person name="Salamov A."/>
            <person name="Lipzen A."/>
            <person name="Mereny Z."/>
            <person name="Hegedus B."/>
            <person name="Baldrian P."/>
            <person name="Stursova M."/>
            <person name="Weitz H."/>
            <person name="Taylor A."/>
            <person name="Grigoriev I.V."/>
            <person name="Nagy L.G."/>
            <person name="Martin F."/>
            <person name="Kauserud H."/>
        </authorList>
    </citation>
    <scope>NUCLEOTIDE SEQUENCE</scope>
    <source>
        <strain evidence="6">CBHHK200</strain>
    </source>
</reference>
<organism evidence="6 7">
    <name type="scientific">Mycena alexandri</name>
    <dbReference type="NCBI Taxonomy" id="1745969"/>
    <lineage>
        <taxon>Eukaryota</taxon>
        <taxon>Fungi</taxon>
        <taxon>Dikarya</taxon>
        <taxon>Basidiomycota</taxon>
        <taxon>Agaricomycotina</taxon>
        <taxon>Agaricomycetes</taxon>
        <taxon>Agaricomycetidae</taxon>
        <taxon>Agaricales</taxon>
        <taxon>Marasmiineae</taxon>
        <taxon>Mycenaceae</taxon>
        <taxon>Mycena</taxon>
    </lineage>
</organism>
<name>A0AAD6RY69_9AGAR</name>
<keyword evidence="7" id="KW-1185">Reference proteome</keyword>
<dbReference type="PANTHER" id="PTHR13710">
    <property type="entry name" value="DNA HELICASE RECQ FAMILY MEMBER"/>
    <property type="match status" value="1"/>
</dbReference>
<dbReference type="Gene3D" id="3.40.50.300">
    <property type="entry name" value="P-loop containing nucleotide triphosphate hydrolases"/>
    <property type="match status" value="2"/>
</dbReference>
<dbReference type="GO" id="GO:0005737">
    <property type="term" value="C:cytoplasm"/>
    <property type="evidence" value="ECO:0007669"/>
    <property type="project" value="TreeGrafter"/>
</dbReference>
<evidence type="ECO:0000256" key="3">
    <source>
        <dbReference type="ARBA" id="ARBA00034808"/>
    </source>
</evidence>
<dbReference type="GO" id="GO:0009378">
    <property type="term" value="F:four-way junction helicase activity"/>
    <property type="evidence" value="ECO:0007669"/>
    <property type="project" value="TreeGrafter"/>
</dbReference>
<comment type="catalytic activity">
    <reaction evidence="2">
        <text>Couples ATP hydrolysis with the unwinding of duplex DNA by translocating in the 3'-5' direction.</text>
        <dbReference type="EC" id="5.6.2.4"/>
    </reaction>
</comment>
<comment type="similarity">
    <text evidence="1">Belongs to the helicase family. RecQ subfamily.</text>
</comment>
<feature type="domain" description="Helicase C-terminal" evidence="5">
    <location>
        <begin position="1244"/>
        <end position="1394"/>
    </location>
</feature>
<dbReference type="InterPro" id="IPR001650">
    <property type="entry name" value="Helicase_C-like"/>
</dbReference>
<evidence type="ECO:0000256" key="4">
    <source>
        <dbReference type="SAM" id="MobiDB-lite"/>
    </source>
</evidence>
<evidence type="ECO:0000256" key="1">
    <source>
        <dbReference type="ARBA" id="ARBA00005446"/>
    </source>
</evidence>
<dbReference type="GO" id="GO:0000724">
    <property type="term" value="P:double-strand break repair via homologous recombination"/>
    <property type="evidence" value="ECO:0007669"/>
    <property type="project" value="TreeGrafter"/>
</dbReference>
<dbReference type="PROSITE" id="PS51194">
    <property type="entry name" value="HELICASE_CTER"/>
    <property type="match status" value="1"/>
</dbReference>
<accession>A0AAD6RY69</accession>
<evidence type="ECO:0000256" key="2">
    <source>
        <dbReference type="ARBA" id="ARBA00034617"/>
    </source>
</evidence>
<evidence type="ECO:0000313" key="7">
    <source>
        <dbReference type="Proteomes" id="UP001218188"/>
    </source>
</evidence>
<feature type="compositionally biased region" description="Low complexity" evidence="4">
    <location>
        <begin position="120"/>
        <end position="132"/>
    </location>
</feature>
<sequence>MAPPDPPFPCDRCNGAIITQTYKYHERVVHQTEALAVYPNEGEIHVRRIAGLFKCLRCDECEVRDPSKFTPHTRLCYGPNPLLIPTHHLPPPPPPASSLPRQFNPAASTTPAGSPPAGNPPSTSTSRSAPASDNDVPDAFSDLDYVREPDEYTITEHAHFPLQSYSIFINILYHFIGCLNCGKAITPNGLAEHIRHHFSELRVDSQIGQKLVTEFDILNPHEIPFPKEPITPVFGLRIFPRLLHFCKRCGHGYADEISLMGHQSNAAVCPRGPGEVDESFIAHGQSFGLRTSYFPVDPTKLMRRTAAFDPAQLFAQTLPPPVDYSKRLISVPINNLDLDLFLQKECWQEHVREYTPEQLNNFTALPDVRRFAILEAIPQIIPEYLAVVQSAIKKQQSQGFLTKMAQVGSAPTYEEFRALTPDPLKDYGRELVRLLSNLLIQVMSLARVAEYYPMTPEQHEAIRGLYNALNERTPQPSIIAKFLHEALFVLFAHEKEHGGIGKFFSPVICYLVARSMGPSEWMRTPDIGGVVAKLMWCTRGVMLYEMEKIMVAEKLKTADAYERVKKFLIDGEDTVMAYLYNMSALIRTIRGDDFNDASCDFSDVLGRELRFNGKTVTLEKFKATYDGLTKEYNDVIAKEIFFGEPIPPEFFPEIDIRSLYDDPSNKTAGFSMFDDPRNGFTQRRGWYGKWLLSCPIRAERFTIVRDGKVIWKTGPSAVLLRSFSKVRLIGCVRNIVGAGPSIRATEMSRDLARNAPGGNVRSGMILYHNWVIVGMTDKTSRRTNKKTYTPKTPPTDAAIAHINEFANFRAFETELVRQFFGDEEAERYHMYMWPNIGRNITGDEISDRLGVATLAYMKVTCKIRDYRSILSAFLRFHKCDLPEDTENEGFDTAQNHSTTTSLQRYGVDRYNLARSDPRKIIACMNASVRWQRLIKVEGKNPVTLSISKDLPTTLMPEVAAELGLVENQPSGVSTQQLETMVDRLLERRSAVQLVQMKEILTTLAAELAAKHIPKPPPAPLPSALLPESSVMIDPTRLLDLRSFLRKPDAIFRSPQQGELIEKMQARQKHIIAAKMYDEHLITLVILPLSGLHRDLHRRAVAHGLAVSQWKPRDGFNPSVSLVYVSVEHAVDLSPHGFLEWAQGLAAAGRISRTVFDEAELLLTASKYREVMHRVIRVLIGLGVHVTLLIGTAPPHLIPDLCEITGIHDPDIIRMRTSRPKIFYAVTVLEPEPEHRRNPTKSEAYLHAAVAYIKARVAQDYEPEDRAMVFCRTKAVAKRVGELLELSPYTSETAEDARDEIFGDWVSGKKPIIVCTSILGLGVDQQVRDVVHCNVSWDMINHSQEQNRAGRGNLPARAILFITAGLDKFQTMSEDFGANLLLPWAYNKLVCRRVEPSRYLDGAATTCLILTGAIFCDNCEACMDDPSHVPPAIAPPTPVSTEKVSAPLSIDGSVRLLHFTPVDKGKGRPLHQTVAAMFLHPLLDGVPCLPLILRRPNEWISESFLDNANAHFLTTYSERDVYGLFSGLPALSDMAPPRAPSPPPRWIDPYAKRSRPLKPIPAPLANPALPAAHTRPEQHRPASTSNAGRDIEAPPRPPVIPPRPPAQINAQAGPSGHQANNPAPRRPAQMNTPAAASVNHHHRAAQTNAQAGPPVHRANHNQAPRPGLDVQIDHARYQQEQEDIATLYFEINDMVKRLLNRCSSCWARGLPDWELHTPATCEYNVCNNRDVFWKGWIGGAFRTPGHCWKCCRKQIAGAHEWLGGQRGDGAAMSACPYIDIIKNAVYAMATQPTDHVDVASFDFVPEQVRDRFTDFWAWAAPKLRPNNPDEAIPLLKVFHALGKERNLLG</sequence>
<comment type="caution">
    <text evidence="6">The sequence shown here is derived from an EMBL/GenBank/DDBJ whole genome shotgun (WGS) entry which is preliminary data.</text>
</comment>
<evidence type="ECO:0000259" key="5">
    <source>
        <dbReference type="PROSITE" id="PS51194"/>
    </source>
</evidence>
<dbReference type="Proteomes" id="UP001218188">
    <property type="component" value="Unassembled WGS sequence"/>
</dbReference>
<protein>
    <recommendedName>
        <fullName evidence="3">DNA 3'-5' helicase</fullName>
        <ecNumber evidence="3">5.6.2.4</ecNumber>
    </recommendedName>
</protein>